<feature type="region of interest" description="Disordered" evidence="14">
    <location>
        <begin position="238"/>
        <end position="308"/>
    </location>
</feature>
<accession>A0A9B0U9Z4</accession>
<name>A0A9B0U9Z4_CHRAS</name>
<keyword evidence="6 15" id="KW-1133">Transmembrane helix</keyword>
<evidence type="ECO:0000256" key="2">
    <source>
        <dbReference type="ARBA" id="ARBA00007376"/>
    </source>
</evidence>
<evidence type="ECO:0000256" key="5">
    <source>
        <dbReference type="ARBA" id="ARBA00022692"/>
    </source>
</evidence>
<gene>
    <name evidence="17" type="primary">LOC102812122</name>
</gene>
<dbReference type="GeneID" id="102812122"/>
<dbReference type="GO" id="GO:0016020">
    <property type="term" value="C:membrane"/>
    <property type="evidence" value="ECO:0007669"/>
    <property type="project" value="UniProtKB-SubCell"/>
</dbReference>
<evidence type="ECO:0000256" key="9">
    <source>
        <dbReference type="ARBA" id="ARBA00023170"/>
    </source>
</evidence>
<organism evidence="16 17">
    <name type="scientific">Chrysochloris asiatica</name>
    <name type="common">Cape golden mole</name>
    <dbReference type="NCBI Taxonomy" id="185453"/>
    <lineage>
        <taxon>Eukaryota</taxon>
        <taxon>Metazoa</taxon>
        <taxon>Chordata</taxon>
        <taxon>Craniata</taxon>
        <taxon>Vertebrata</taxon>
        <taxon>Euteleostomi</taxon>
        <taxon>Mammalia</taxon>
        <taxon>Eutheria</taxon>
        <taxon>Afrotheria</taxon>
        <taxon>Chrysochloridae</taxon>
        <taxon>Chrysochlorinae</taxon>
        <taxon>Chrysochloris</taxon>
    </lineage>
</organism>
<dbReference type="GO" id="GO:0004930">
    <property type="term" value="F:G protein-coupled receptor activity"/>
    <property type="evidence" value="ECO:0007669"/>
    <property type="project" value="UniProtKB-KW"/>
</dbReference>
<keyword evidence="4 13" id="KW-0716">Sensory transduction</keyword>
<feature type="transmembrane region" description="Helical" evidence="15">
    <location>
        <begin position="191"/>
        <end position="216"/>
    </location>
</feature>
<feature type="transmembrane region" description="Helical" evidence="15">
    <location>
        <begin position="49"/>
        <end position="72"/>
    </location>
</feature>
<dbReference type="AlphaFoldDB" id="A0A9B0U9Z4"/>
<evidence type="ECO:0000256" key="1">
    <source>
        <dbReference type="ARBA" id="ARBA00004141"/>
    </source>
</evidence>
<feature type="transmembrane region" description="Helical" evidence="15">
    <location>
        <begin position="144"/>
        <end position="170"/>
    </location>
</feature>
<dbReference type="PANTHER" id="PTHR11394:SF149">
    <property type="entry name" value="TASTE RECEPTOR TYPE 2 MEMBER 1"/>
    <property type="match status" value="1"/>
</dbReference>
<dbReference type="GO" id="GO:0033038">
    <property type="term" value="F:bitter taste receptor activity"/>
    <property type="evidence" value="ECO:0007669"/>
    <property type="project" value="InterPro"/>
</dbReference>
<evidence type="ECO:0000256" key="3">
    <source>
        <dbReference type="ARBA" id="ARBA00022480"/>
    </source>
</evidence>
<dbReference type="RefSeq" id="XP_006875410.1">
    <property type="nucleotide sequence ID" value="XM_006875348.1"/>
</dbReference>
<evidence type="ECO:0000256" key="12">
    <source>
        <dbReference type="RuleBase" id="RU004423"/>
    </source>
</evidence>
<keyword evidence="16" id="KW-1185">Reference proteome</keyword>
<evidence type="ECO:0000256" key="10">
    <source>
        <dbReference type="ARBA" id="ARBA00023180"/>
    </source>
</evidence>
<feature type="transmembrane region" description="Helical" evidence="15">
    <location>
        <begin position="12"/>
        <end position="37"/>
    </location>
</feature>
<keyword evidence="9 13" id="KW-0675">Receptor</keyword>
<keyword evidence="3 13" id="KW-0919">Taste</keyword>
<evidence type="ECO:0000313" key="17">
    <source>
        <dbReference type="RefSeq" id="XP_006875410.1"/>
    </source>
</evidence>
<dbReference type="PANTHER" id="PTHR11394">
    <property type="entry name" value="TASTE RECEPTOR TYPE 2"/>
    <property type="match status" value="1"/>
</dbReference>
<dbReference type="PROSITE" id="PS51257">
    <property type="entry name" value="PROKAR_LIPOPROTEIN"/>
    <property type="match status" value="1"/>
</dbReference>
<dbReference type="InterPro" id="IPR007960">
    <property type="entry name" value="TAS2R"/>
</dbReference>
<dbReference type="Proteomes" id="UP000504623">
    <property type="component" value="Unplaced"/>
</dbReference>
<dbReference type="CTD" id="50834"/>
<dbReference type="Pfam" id="PF05296">
    <property type="entry name" value="TAS2R"/>
    <property type="match status" value="1"/>
</dbReference>
<keyword evidence="11 13" id="KW-0807">Transducer</keyword>
<evidence type="ECO:0000256" key="15">
    <source>
        <dbReference type="SAM" id="Phobius"/>
    </source>
</evidence>
<comment type="similarity">
    <text evidence="2 12">Belongs to the G-protein coupled receptor T2R family.</text>
</comment>
<evidence type="ECO:0000256" key="13">
    <source>
        <dbReference type="RuleBase" id="RU004424"/>
    </source>
</evidence>
<keyword evidence="8 13" id="KW-0472">Membrane</keyword>
<sequence>MDLVKTRTWTSLTLLLSCLAIFRICLQVLFFYTTLFLLSLTEISLMSGHFAICMLINDLGLWCATWLGVFYCAKIAIIANPLFRWLKKRISKLVPWLILMSLFYSSMISVGHSQYTWLISKNILLRYLSRNVTTLSKEISAFPYIFLVMGLGLPLLIFLFAVLLLVVSLWRHSRKMSRMVDRAGDLTRCSYLSSMSSILSFLLLYLSHYVAGFLIASQILPSGSLTFLKGVAWPQAPPRARRGPSTRTLSPPHVPPAVELPRRRGGPGTTLRCPHLTPLAHLTKPERSLNGPLGTRKEEAPGRARSPL</sequence>
<keyword evidence="7 13" id="KW-0297">G-protein coupled receptor</keyword>
<evidence type="ECO:0000256" key="7">
    <source>
        <dbReference type="ARBA" id="ARBA00023040"/>
    </source>
</evidence>
<evidence type="ECO:0000256" key="11">
    <source>
        <dbReference type="ARBA" id="ARBA00023224"/>
    </source>
</evidence>
<reference evidence="17" key="1">
    <citation type="submission" date="2025-08" db="UniProtKB">
        <authorList>
            <consortium name="RefSeq"/>
        </authorList>
    </citation>
    <scope>IDENTIFICATION</scope>
    <source>
        <tissue evidence="17">Spleen</tissue>
    </source>
</reference>
<dbReference type="OrthoDB" id="8876749at2759"/>
<evidence type="ECO:0000256" key="6">
    <source>
        <dbReference type="ARBA" id="ARBA00022989"/>
    </source>
</evidence>
<protein>
    <recommendedName>
        <fullName evidence="13">Taste receptor type 2</fullName>
    </recommendedName>
</protein>
<comment type="subcellular location">
    <subcellularLocation>
        <location evidence="1 13">Membrane</location>
        <topology evidence="1 13">Multi-pass membrane protein</topology>
    </subcellularLocation>
</comment>
<proteinExistence type="inferred from homology"/>
<evidence type="ECO:0000256" key="4">
    <source>
        <dbReference type="ARBA" id="ARBA00022606"/>
    </source>
</evidence>
<feature type="transmembrane region" description="Helical" evidence="15">
    <location>
        <begin position="93"/>
        <end position="112"/>
    </location>
</feature>
<evidence type="ECO:0000313" key="16">
    <source>
        <dbReference type="Proteomes" id="UP000504623"/>
    </source>
</evidence>
<keyword evidence="5 13" id="KW-0812">Transmembrane</keyword>
<keyword evidence="10" id="KW-0325">Glycoprotein</keyword>
<evidence type="ECO:0000256" key="14">
    <source>
        <dbReference type="SAM" id="MobiDB-lite"/>
    </source>
</evidence>
<evidence type="ECO:0000256" key="8">
    <source>
        <dbReference type="ARBA" id="ARBA00023136"/>
    </source>
</evidence>